<keyword evidence="2" id="KW-0067">ATP-binding</keyword>
<gene>
    <name evidence="2" type="ORF">ACFPC0_01700</name>
</gene>
<dbReference type="RefSeq" id="WP_381736616.1">
    <property type="nucleotide sequence ID" value="NZ_JBHSDP010000004.1"/>
</dbReference>
<proteinExistence type="predicted"/>
<evidence type="ECO:0000313" key="2">
    <source>
        <dbReference type="EMBL" id="MFC4326566.1"/>
    </source>
</evidence>
<dbReference type="GO" id="GO:0005524">
    <property type="term" value="F:ATP binding"/>
    <property type="evidence" value="ECO:0007669"/>
    <property type="project" value="UniProtKB-KW"/>
</dbReference>
<feature type="chain" id="PRO_5045298214" evidence="1">
    <location>
        <begin position="29"/>
        <end position="117"/>
    </location>
</feature>
<reference evidence="3" key="1">
    <citation type="journal article" date="2019" name="Int. J. Syst. Evol. Microbiol.">
        <title>The Global Catalogue of Microorganisms (GCM) 10K type strain sequencing project: providing services to taxonomists for standard genome sequencing and annotation.</title>
        <authorList>
            <consortium name="The Broad Institute Genomics Platform"/>
            <consortium name="The Broad Institute Genome Sequencing Center for Infectious Disease"/>
            <person name="Wu L."/>
            <person name="Ma J."/>
        </authorList>
    </citation>
    <scope>NUCLEOTIDE SEQUENCE [LARGE SCALE GENOMIC DNA]</scope>
    <source>
        <strain evidence="3">PCU 347</strain>
    </source>
</reference>
<keyword evidence="3" id="KW-1185">Reference proteome</keyword>
<evidence type="ECO:0000256" key="1">
    <source>
        <dbReference type="SAM" id="SignalP"/>
    </source>
</evidence>
<feature type="signal peptide" evidence="1">
    <location>
        <begin position="1"/>
        <end position="28"/>
    </location>
</feature>
<keyword evidence="2" id="KW-0547">Nucleotide-binding</keyword>
<organism evidence="2 3">
    <name type="scientific">Streptomyces andamanensis</name>
    <dbReference type="NCBI Taxonomy" id="1565035"/>
    <lineage>
        <taxon>Bacteria</taxon>
        <taxon>Bacillati</taxon>
        <taxon>Actinomycetota</taxon>
        <taxon>Actinomycetes</taxon>
        <taxon>Kitasatosporales</taxon>
        <taxon>Streptomycetaceae</taxon>
        <taxon>Streptomyces</taxon>
    </lineage>
</organism>
<comment type="caution">
    <text evidence="2">The sequence shown here is derived from an EMBL/GenBank/DDBJ whole genome shotgun (WGS) entry which is preliminary data.</text>
</comment>
<accession>A0ABV8T600</accession>
<dbReference type="Proteomes" id="UP001595824">
    <property type="component" value="Unassembled WGS sequence"/>
</dbReference>
<protein>
    <submittedName>
        <fullName evidence="2">ATP-binding protein</fullName>
    </submittedName>
</protein>
<name>A0ABV8T600_9ACTN</name>
<dbReference type="EMBL" id="JBHSDP010000004">
    <property type="protein sequence ID" value="MFC4326566.1"/>
    <property type="molecule type" value="Genomic_DNA"/>
</dbReference>
<keyword evidence="1" id="KW-0732">Signal</keyword>
<sequence>MKQSAVKTLGVAALGAAFTAAGVGAANAAPAAPDAGQALGTVSKALPTENVTKALPGAGQALDQAKPTVATGLAAAQPVAQSMLEHGPTAPVAGLLGGLPVKGLPTHGLPVNGLPLG</sequence>
<evidence type="ECO:0000313" key="3">
    <source>
        <dbReference type="Proteomes" id="UP001595824"/>
    </source>
</evidence>